<dbReference type="Pfam" id="PF03968">
    <property type="entry name" value="LptD_N"/>
    <property type="match status" value="1"/>
</dbReference>
<evidence type="ECO:0000313" key="4">
    <source>
        <dbReference type="EMBL" id="CAA6814878.1"/>
    </source>
</evidence>
<organism evidence="4">
    <name type="scientific">uncultured Sulfurovum sp</name>
    <dbReference type="NCBI Taxonomy" id="269237"/>
    <lineage>
        <taxon>Bacteria</taxon>
        <taxon>Pseudomonadati</taxon>
        <taxon>Campylobacterota</taxon>
        <taxon>Epsilonproteobacteria</taxon>
        <taxon>Campylobacterales</taxon>
        <taxon>Sulfurovaceae</taxon>
        <taxon>Sulfurovum</taxon>
        <taxon>environmental samples</taxon>
    </lineage>
</organism>
<evidence type="ECO:0000256" key="1">
    <source>
        <dbReference type="ARBA" id="ARBA00022729"/>
    </source>
</evidence>
<keyword evidence="1 2" id="KW-0732">Signal</keyword>
<dbReference type="GO" id="GO:0015920">
    <property type="term" value="P:lipopolysaccharide transport"/>
    <property type="evidence" value="ECO:0007669"/>
    <property type="project" value="TreeGrafter"/>
</dbReference>
<feature type="domain" description="Organic solvent tolerance-like N-terminal" evidence="3">
    <location>
        <begin position="22"/>
        <end position="132"/>
    </location>
</feature>
<dbReference type="GO" id="GO:0009279">
    <property type="term" value="C:cell outer membrane"/>
    <property type="evidence" value="ECO:0007669"/>
    <property type="project" value="TreeGrafter"/>
</dbReference>
<proteinExistence type="predicted"/>
<protein>
    <submittedName>
        <fullName evidence="4">OstA family organic solvent tolerance protein</fullName>
    </submittedName>
</protein>
<dbReference type="Gene3D" id="2.60.450.10">
    <property type="entry name" value="Lipopolysaccharide (LPS) transport protein A like domain"/>
    <property type="match status" value="1"/>
</dbReference>
<dbReference type="GO" id="GO:0030288">
    <property type="term" value="C:outer membrane-bounded periplasmic space"/>
    <property type="evidence" value="ECO:0007669"/>
    <property type="project" value="TreeGrafter"/>
</dbReference>
<evidence type="ECO:0000259" key="3">
    <source>
        <dbReference type="Pfam" id="PF03968"/>
    </source>
</evidence>
<dbReference type="PANTHER" id="PTHR36504:SF1">
    <property type="entry name" value="LIPOPOLYSACCHARIDE EXPORT SYSTEM PROTEIN LPTA"/>
    <property type="match status" value="1"/>
</dbReference>
<sequence>MKQLFILFILFNTSSLLADIVDIKANHFYANDINDEAYFEGNAKIKQGSNEFNASKITVFFNEKRKAKKYIATGNVKFDLTEKKIHYVGQTASVTYSPENSKYLFVGDVILKDLTNNRVIKAESISLDLKTGLADIKGKKKKPVHFRFEIEDRK</sequence>
<reference evidence="4" key="1">
    <citation type="submission" date="2020-01" db="EMBL/GenBank/DDBJ databases">
        <authorList>
            <person name="Meier V. D."/>
            <person name="Meier V D."/>
        </authorList>
    </citation>
    <scope>NUCLEOTIDE SEQUENCE</scope>
    <source>
        <strain evidence="4">HLG_WM_MAG_04</strain>
    </source>
</reference>
<dbReference type="PANTHER" id="PTHR36504">
    <property type="entry name" value="LIPOPOLYSACCHARIDE EXPORT SYSTEM PROTEIN LPTA"/>
    <property type="match status" value="1"/>
</dbReference>
<dbReference type="GO" id="GO:0017089">
    <property type="term" value="F:glycolipid transfer activity"/>
    <property type="evidence" value="ECO:0007669"/>
    <property type="project" value="TreeGrafter"/>
</dbReference>
<name>A0A6S6TJ47_9BACT</name>
<evidence type="ECO:0000256" key="2">
    <source>
        <dbReference type="SAM" id="SignalP"/>
    </source>
</evidence>
<dbReference type="InterPro" id="IPR005653">
    <property type="entry name" value="OstA-like_N"/>
</dbReference>
<dbReference type="InterPro" id="IPR052037">
    <property type="entry name" value="LPS_export_LptA"/>
</dbReference>
<dbReference type="EMBL" id="CACVAX010000041">
    <property type="protein sequence ID" value="CAA6814878.1"/>
    <property type="molecule type" value="Genomic_DNA"/>
</dbReference>
<dbReference type="AlphaFoldDB" id="A0A6S6TJ47"/>
<feature type="chain" id="PRO_5028409759" evidence="2">
    <location>
        <begin position="19"/>
        <end position="154"/>
    </location>
</feature>
<gene>
    <name evidence="4" type="ORF">HELGO_WM6728</name>
</gene>
<feature type="signal peptide" evidence="2">
    <location>
        <begin position="1"/>
        <end position="18"/>
    </location>
</feature>
<accession>A0A6S6TJ47</accession>